<evidence type="ECO:0000256" key="4">
    <source>
        <dbReference type="ARBA" id="ARBA00022553"/>
    </source>
</evidence>
<evidence type="ECO:0000256" key="1">
    <source>
        <dbReference type="ARBA" id="ARBA00004141"/>
    </source>
</evidence>
<dbReference type="Proteomes" id="UP001161017">
    <property type="component" value="Unassembled WGS sequence"/>
</dbReference>
<evidence type="ECO:0000256" key="7">
    <source>
        <dbReference type="ARBA" id="ARBA00023136"/>
    </source>
</evidence>
<evidence type="ECO:0000256" key="2">
    <source>
        <dbReference type="ARBA" id="ARBA00008974"/>
    </source>
</evidence>
<evidence type="ECO:0000256" key="9">
    <source>
        <dbReference type="SAM" id="Phobius"/>
    </source>
</evidence>
<comment type="similarity">
    <text evidence="2">Belongs to the purine-cytosine permease (2.A.39) family.</text>
</comment>
<reference evidence="11" key="1">
    <citation type="journal article" date="2023" name="Genome Biol. Evol.">
        <title>First Whole Genome Sequence and Flow Cytometry Genome Size Data for the Lichen-Forming Fungus Ramalina farinacea (Ascomycota).</title>
        <authorList>
            <person name="Llewellyn T."/>
            <person name="Mian S."/>
            <person name="Hill R."/>
            <person name="Leitch I.J."/>
            <person name="Gaya E."/>
        </authorList>
    </citation>
    <scope>NUCLEOTIDE SEQUENCE</scope>
    <source>
        <strain evidence="11">LIQ254RAFAR</strain>
    </source>
</reference>
<feature type="transmembrane region" description="Helical" evidence="9">
    <location>
        <begin position="416"/>
        <end position="436"/>
    </location>
</feature>
<dbReference type="PANTHER" id="PTHR31806">
    <property type="entry name" value="PURINE-CYTOSINE PERMEASE FCY2-RELATED"/>
    <property type="match status" value="1"/>
</dbReference>
<dbReference type="InterPro" id="IPR036866">
    <property type="entry name" value="RibonucZ/Hydroxyglut_hydro"/>
</dbReference>
<dbReference type="InterPro" id="IPR001279">
    <property type="entry name" value="Metallo-B-lactamas"/>
</dbReference>
<feature type="domain" description="Metallo-beta-lactamase" evidence="10">
    <location>
        <begin position="504"/>
        <end position="712"/>
    </location>
</feature>
<dbReference type="Gene3D" id="1.10.4160.10">
    <property type="entry name" value="Hydantoin permease"/>
    <property type="match status" value="1"/>
</dbReference>
<comment type="subcellular location">
    <subcellularLocation>
        <location evidence="1">Membrane</location>
        <topology evidence="1">Multi-pass membrane protein</topology>
    </subcellularLocation>
</comment>
<keyword evidence="12" id="KW-1185">Reference proteome</keyword>
<dbReference type="GO" id="GO:0022857">
    <property type="term" value="F:transmembrane transporter activity"/>
    <property type="evidence" value="ECO:0007669"/>
    <property type="project" value="InterPro"/>
</dbReference>
<evidence type="ECO:0000259" key="10">
    <source>
        <dbReference type="Pfam" id="PF12706"/>
    </source>
</evidence>
<feature type="transmembrane region" description="Helical" evidence="9">
    <location>
        <begin position="227"/>
        <end position="244"/>
    </location>
</feature>
<feature type="compositionally biased region" description="Basic and acidic residues" evidence="8">
    <location>
        <begin position="10"/>
        <end position="25"/>
    </location>
</feature>
<dbReference type="Gene3D" id="3.60.15.10">
    <property type="entry name" value="Ribonuclease Z/Hydroxyacylglutathione hydrolase-like"/>
    <property type="match status" value="1"/>
</dbReference>
<evidence type="ECO:0000256" key="8">
    <source>
        <dbReference type="SAM" id="MobiDB-lite"/>
    </source>
</evidence>
<protein>
    <submittedName>
        <fullName evidence="11">Vitamin B6 transporter</fullName>
    </submittedName>
</protein>
<dbReference type="EMBL" id="JAPUFD010000011">
    <property type="protein sequence ID" value="MDI1490085.1"/>
    <property type="molecule type" value="Genomic_DNA"/>
</dbReference>
<feature type="transmembrane region" description="Helical" evidence="9">
    <location>
        <begin position="463"/>
        <end position="485"/>
    </location>
</feature>
<dbReference type="InterPro" id="IPR001248">
    <property type="entry name" value="Pur-cyt_permease"/>
</dbReference>
<evidence type="ECO:0000313" key="12">
    <source>
        <dbReference type="Proteomes" id="UP001161017"/>
    </source>
</evidence>
<dbReference type="SUPFAM" id="SSF56281">
    <property type="entry name" value="Metallo-hydrolase/oxidoreductase"/>
    <property type="match status" value="1"/>
</dbReference>
<name>A0AA43QTJ7_9LECA</name>
<feature type="transmembrane region" description="Helical" evidence="9">
    <location>
        <begin position="299"/>
        <end position="322"/>
    </location>
</feature>
<evidence type="ECO:0000256" key="3">
    <source>
        <dbReference type="ARBA" id="ARBA00022448"/>
    </source>
</evidence>
<feature type="region of interest" description="Disordered" evidence="8">
    <location>
        <begin position="1"/>
        <end position="25"/>
    </location>
</feature>
<keyword evidence="7 9" id="KW-0472">Membrane</keyword>
<evidence type="ECO:0000313" key="11">
    <source>
        <dbReference type="EMBL" id="MDI1490085.1"/>
    </source>
</evidence>
<proteinExistence type="inferred from homology"/>
<dbReference type="Pfam" id="PF02133">
    <property type="entry name" value="Transp_cyt_pur"/>
    <property type="match status" value="1"/>
</dbReference>
<keyword evidence="4" id="KW-0597">Phosphoprotein</keyword>
<dbReference type="Pfam" id="PF12706">
    <property type="entry name" value="Lactamase_B_2"/>
    <property type="match status" value="1"/>
</dbReference>
<feature type="transmembrane region" description="Helical" evidence="9">
    <location>
        <begin position="90"/>
        <end position="115"/>
    </location>
</feature>
<dbReference type="GO" id="GO:0000329">
    <property type="term" value="C:fungal-type vacuole membrane"/>
    <property type="evidence" value="ECO:0007669"/>
    <property type="project" value="TreeGrafter"/>
</dbReference>
<accession>A0AA43QTJ7</accession>
<dbReference type="FunFam" id="1.10.4160.10:FF:000002">
    <property type="entry name" value="Purine-cytosine permease fcyB"/>
    <property type="match status" value="1"/>
</dbReference>
<dbReference type="PANTHER" id="PTHR31806:SF8">
    <property type="entry name" value="TRANSPORTER, PUTATIVE (AFU_ORTHOLOGUE AFUA_2G03000)-RELATED"/>
    <property type="match status" value="1"/>
</dbReference>
<organism evidence="11 12">
    <name type="scientific">Ramalina farinacea</name>
    <dbReference type="NCBI Taxonomy" id="258253"/>
    <lineage>
        <taxon>Eukaryota</taxon>
        <taxon>Fungi</taxon>
        <taxon>Dikarya</taxon>
        <taxon>Ascomycota</taxon>
        <taxon>Pezizomycotina</taxon>
        <taxon>Lecanoromycetes</taxon>
        <taxon>OSLEUM clade</taxon>
        <taxon>Lecanoromycetidae</taxon>
        <taxon>Lecanorales</taxon>
        <taxon>Lecanorineae</taxon>
        <taxon>Ramalinaceae</taxon>
        <taxon>Ramalina</taxon>
    </lineage>
</organism>
<dbReference type="GO" id="GO:0015851">
    <property type="term" value="P:nucleobase transport"/>
    <property type="evidence" value="ECO:0007669"/>
    <property type="project" value="UniProtKB-ARBA"/>
</dbReference>
<gene>
    <name evidence="11" type="primary">TPN1_1</name>
    <name evidence="11" type="ORF">OHK93_001285</name>
</gene>
<dbReference type="InterPro" id="IPR026030">
    <property type="entry name" value="Pur-cyt_permease_Fcy2/21/22"/>
</dbReference>
<comment type="caution">
    <text evidence="11">The sequence shown here is derived from an EMBL/GenBank/DDBJ whole genome shotgun (WGS) entry which is preliminary data.</text>
</comment>
<keyword evidence="3" id="KW-0813">Transport</keyword>
<feature type="transmembrane region" description="Helical" evidence="9">
    <location>
        <begin position="122"/>
        <end position="144"/>
    </location>
</feature>
<keyword evidence="6 9" id="KW-1133">Transmembrane helix</keyword>
<keyword evidence="5 9" id="KW-0812">Transmembrane</keyword>
<evidence type="ECO:0000256" key="6">
    <source>
        <dbReference type="ARBA" id="ARBA00022989"/>
    </source>
</evidence>
<dbReference type="GO" id="GO:0005886">
    <property type="term" value="C:plasma membrane"/>
    <property type="evidence" value="ECO:0007669"/>
    <property type="project" value="TreeGrafter"/>
</dbReference>
<feature type="transmembrane region" description="Helical" evidence="9">
    <location>
        <begin position="197"/>
        <end position="221"/>
    </location>
</feature>
<feature type="transmembrane region" description="Helical" evidence="9">
    <location>
        <begin position="265"/>
        <end position="287"/>
    </location>
</feature>
<feature type="transmembrane region" description="Helical" evidence="9">
    <location>
        <begin position="164"/>
        <end position="185"/>
    </location>
</feature>
<feature type="transmembrane region" description="Helical" evidence="9">
    <location>
        <begin position="392"/>
        <end position="410"/>
    </location>
</feature>
<sequence>MDSTSPASEDTERGTKTIEERQEDHGHAMVLAPDIEARRDGRPSGAGRLANYTKRFERYLVKYNLETRGLQRVTPQETHPVTWLSYAQAFMLWIGINLAANNITLGMLGPAVYYLSFKDAALCAVFGAIVGSLPVAYISSLGAVSGNRTMIFARFTFGWWPSKIIVILNIVILIGYSMIDLVIAGQMLSAVSVNGSLNLVVGIILVAVICWLVSTFGISLVHTFERYAWFPQIIAVSILYGVASKHFDLSMPSQGDTRTVIGNRLSFFSLCLAAAITWSGIAADFFVYYSPSTSRLKLFLASLFGLVTSFALALIAGIGLASGITTNSAYDKAYNTSQGALIVEGLSPLGNFGKFIAILIWLSLVANTSGPSYSLGIDFQILARFAQKIPRFVWNTAGVIIYTVCALAGRNNLAEIFTNFLALMGYWVAIWIAVILEDQVIFRRTQGYDWTVWNEQSKLPIGIAALITFLVGWVGAILCMAQVWYIGPIAGKVGEYGADVTGTRRTNPAVDLHELPNIDLVLLSHYHADHFDQHVESSLRRSLPIITTPHAKSHLASKGEGEAFTSVHDLDFFDEMLVDIKDSNTKAAFKVTGMPGSHVPVGPAGLVGKANELAGAVPPTNGWMLELGYGQGEEEWRCDYRIYISGDTLLVPSLNEIRDRYSHLGIDLLLLHLGGTTIPSPSLPLLMVTMDAKQGVELINLVKPDVAIPIHYE</sequence>
<evidence type="ECO:0000256" key="5">
    <source>
        <dbReference type="ARBA" id="ARBA00022692"/>
    </source>
</evidence>
<dbReference type="AlphaFoldDB" id="A0AA43QTJ7"/>